<dbReference type="GO" id="GO:0005739">
    <property type="term" value="C:mitochondrion"/>
    <property type="evidence" value="ECO:0007669"/>
    <property type="project" value="InterPro"/>
</dbReference>
<dbReference type="NCBIfam" id="TIGR02231">
    <property type="entry name" value="mucoidy inhibitor MuiA family protein"/>
    <property type="match status" value="1"/>
</dbReference>
<dbReference type="InterPro" id="IPR011935">
    <property type="entry name" value="CHP02231"/>
</dbReference>
<name>W2TU33_NECAM</name>
<gene>
    <name evidence="2" type="ORF">NECAME_17074</name>
</gene>
<evidence type="ECO:0000313" key="2">
    <source>
        <dbReference type="EMBL" id="ETN84611.1"/>
    </source>
</evidence>
<dbReference type="PANTHER" id="PTHR31005:SF8">
    <property type="entry name" value="DUF4139 DOMAIN-CONTAINING PROTEIN"/>
    <property type="match status" value="1"/>
</dbReference>
<dbReference type="Proteomes" id="UP000053676">
    <property type="component" value="Unassembled WGS sequence"/>
</dbReference>
<protein>
    <recommendedName>
        <fullName evidence="1">DUF4139 domain-containing protein</fullName>
    </recommendedName>
</protein>
<dbReference type="KEGG" id="nai:NECAME_17074"/>
<dbReference type="InterPro" id="IPR026146">
    <property type="entry name" value="Ribosomal_uS3m"/>
</dbReference>
<accession>W2TU33</accession>
<evidence type="ECO:0000259" key="1">
    <source>
        <dbReference type="Pfam" id="PF13598"/>
    </source>
</evidence>
<feature type="domain" description="DUF4139" evidence="1">
    <location>
        <begin position="16"/>
        <end position="236"/>
    </location>
</feature>
<reference evidence="3" key="1">
    <citation type="journal article" date="2014" name="Nat. Genet.">
        <title>Genome of the human hookworm Necator americanus.</title>
        <authorList>
            <person name="Tang Y.T."/>
            <person name="Gao X."/>
            <person name="Rosa B.A."/>
            <person name="Abubucker S."/>
            <person name="Hallsworth-Pepin K."/>
            <person name="Martin J."/>
            <person name="Tyagi R."/>
            <person name="Heizer E."/>
            <person name="Zhang X."/>
            <person name="Bhonagiri-Palsikar V."/>
            <person name="Minx P."/>
            <person name="Warren W.C."/>
            <person name="Wang Q."/>
            <person name="Zhan B."/>
            <person name="Hotez P.J."/>
            <person name="Sternberg P.W."/>
            <person name="Dougall A."/>
            <person name="Gaze S.T."/>
            <person name="Mulvenna J."/>
            <person name="Sotillo J."/>
            <person name="Ranganathan S."/>
            <person name="Rabelo E.M."/>
            <person name="Wilson R.K."/>
            <person name="Felgner P.L."/>
            <person name="Bethony J."/>
            <person name="Hawdon J.M."/>
            <person name="Gasser R.B."/>
            <person name="Loukas A."/>
            <person name="Mitreva M."/>
        </authorList>
    </citation>
    <scope>NUCLEOTIDE SEQUENCE [LARGE SCALE GENOMIC DNA]</scope>
</reference>
<dbReference type="PANTHER" id="PTHR31005">
    <property type="entry name" value="DUF4139 DOMAIN-CONTAINING PROTEIN"/>
    <property type="match status" value="1"/>
</dbReference>
<dbReference type="STRING" id="51031.W2TU33"/>
<keyword evidence="3" id="KW-1185">Reference proteome</keyword>
<organism evidence="2 3">
    <name type="scientific">Necator americanus</name>
    <name type="common">Human hookworm</name>
    <dbReference type="NCBI Taxonomy" id="51031"/>
    <lineage>
        <taxon>Eukaryota</taxon>
        <taxon>Metazoa</taxon>
        <taxon>Ecdysozoa</taxon>
        <taxon>Nematoda</taxon>
        <taxon>Chromadorea</taxon>
        <taxon>Rhabditida</taxon>
        <taxon>Rhabditina</taxon>
        <taxon>Rhabditomorpha</taxon>
        <taxon>Strongyloidea</taxon>
        <taxon>Ancylostomatidae</taxon>
        <taxon>Bunostominae</taxon>
        <taxon>Necator</taxon>
    </lineage>
</organism>
<dbReference type="Pfam" id="PF14955">
    <property type="entry name" value="MRP-S24"/>
    <property type="match status" value="1"/>
</dbReference>
<dbReference type="Pfam" id="PF13598">
    <property type="entry name" value="DUF4139"/>
    <property type="match status" value="1"/>
</dbReference>
<dbReference type="OrthoDB" id="10068793at2759"/>
<dbReference type="InterPro" id="IPR037291">
    <property type="entry name" value="DUF4139"/>
</dbReference>
<sequence length="394" mass="43608">MAAPMAFGMAAVAPVEQHALSTEFTIAKPAAIPSDGAEHKVTIGIVDVTPQLVHECVPSKNTSAFLTASAVNSSQLPFLPGDASVYLNNSFVAKTCMKNVSPGERFSCSLGVDAALRVEYKPVKKYHEQVGIINKVSSTVHEQVIVVKNSRTDPVLLTIKEYVPRSTDDKIKVRLIAPAVSASDEANVNSSGDLTAAAELPKEGPKMKGSNLEWTVSIPGGKASELHVKWAVEHPKDETQKKAHGPSPCNFDMHCTLLLLQSTVNRTRLLTYEMAQKPHHIGVRKSWLSWHSQNLEGFKQSQPLMVVQDEVIRRFIRGFFPQNVVISGEEIVIKRRGNIVTVAGFLQYSRRLDIRRIYWMFGFAEEFLSILLKQPVKLELAFVESEADIAYNYI</sequence>
<dbReference type="EMBL" id="KI657912">
    <property type="protein sequence ID" value="ETN84611.1"/>
    <property type="molecule type" value="Genomic_DNA"/>
</dbReference>
<proteinExistence type="predicted"/>
<dbReference type="AlphaFoldDB" id="W2TU33"/>
<evidence type="ECO:0000313" key="3">
    <source>
        <dbReference type="Proteomes" id="UP000053676"/>
    </source>
</evidence>